<dbReference type="AlphaFoldDB" id="A0A1X1DEC4"/>
<sequence length="232" mass="26420">MANPIAPGWYGKLPATGDFLRQRLSESTVTPWSHWFQQGLTHWHLQERACTQLFLRAPVWNFVLPLSPLRQQIQMGCLLPSCDRVGRTWPLLALRSFAPSDWHHAQLAISGDWFQELGALLLRAVRERLSPDALEAAMQQLSPLLVPENQRSDIMDVIGFDDLPCTLSWREVADRFDPQQHISYWWSNRSDGFTHATHKHSGPLTAQLFSLLFNPASGAQPGRNGLYPPMFE</sequence>
<dbReference type="STRING" id="1076551.HA48_00785"/>
<organism evidence="1 2">
    <name type="scientific">Pantoea wallisii</name>
    <dbReference type="NCBI Taxonomy" id="1076551"/>
    <lineage>
        <taxon>Bacteria</taxon>
        <taxon>Pseudomonadati</taxon>
        <taxon>Pseudomonadota</taxon>
        <taxon>Gammaproteobacteria</taxon>
        <taxon>Enterobacterales</taxon>
        <taxon>Erwiniaceae</taxon>
        <taxon>Pantoea</taxon>
    </lineage>
</organism>
<dbReference type="EMBL" id="MLFS01000002">
    <property type="protein sequence ID" value="ORM75029.1"/>
    <property type="molecule type" value="Genomic_DNA"/>
</dbReference>
<evidence type="ECO:0000313" key="1">
    <source>
        <dbReference type="EMBL" id="ORM75029.1"/>
    </source>
</evidence>
<comment type="caution">
    <text evidence="1">The sequence shown here is derived from an EMBL/GenBank/DDBJ whole genome shotgun (WGS) entry which is preliminary data.</text>
</comment>
<reference evidence="1 2" key="1">
    <citation type="journal article" date="2017" name="Antonie Van Leeuwenhoek">
        <title>Phylogenomic resolution of the bacterial genus Pantoea and its relationship with Erwinia and Tatumella.</title>
        <authorList>
            <person name="Palmer M."/>
            <person name="Steenkamp E.T."/>
            <person name="Coetzee M.P."/>
            <person name="Chan W.Y."/>
            <person name="van Zyl E."/>
            <person name="De Maayer P."/>
            <person name="Coutinho T.A."/>
            <person name="Blom J."/>
            <person name="Smits T.H."/>
            <person name="Duffy B."/>
            <person name="Venter S.N."/>
        </authorList>
    </citation>
    <scope>NUCLEOTIDE SEQUENCE [LARGE SCALE GENOMIC DNA]</scope>
    <source>
        <strain evidence="1 2">LMG 26277</strain>
    </source>
</reference>
<evidence type="ECO:0000313" key="2">
    <source>
        <dbReference type="Proteomes" id="UP000193104"/>
    </source>
</evidence>
<dbReference type="NCBIfam" id="TIGR03373">
    <property type="entry name" value="VI_minor_4"/>
    <property type="match status" value="1"/>
</dbReference>
<dbReference type="Gene3D" id="3.40.1730.10">
    <property type="entry name" value="pa0076 domain"/>
    <property type="match status" value="1"/>
</dbReference>
<dbReference type="InterPro" id="IPR017748">
    <property type="entry name" value="TagF"/>
</dbReference>
<dbReference type="OrthoDB" id="9801841at2"/>
<protein>
    <submittedName>
        <fullName evidence="1">Type VI secretion-associated protein</fullName>
    </submittedName>
</protein>
<proteinExistence type="predicted"/>
<dbReference type="Proteomes" id="UP000193104">
    <property type="component" value="Unassembled WGS sequence"/>
</dbReference>
<dbReference type="InterPro" id="IPR038225">
    <property type="entry name" value="TagF_sf"/>
</dbReference>
<name>A0A1X1DEC4_9GAMM</name>
<dbReference type="PIRSF" id="PIRSF029287">
    <property type="entry name" value="UCP029287"/>
    <property type="match status" value="1"/>
</dbReference>
<accession>A0A1X1DEC4</accession>
<dbReference type="RefSeq" id="WP_128599338.1">
    <property type="nucleotide sequence ID" value="NZ_MLFS01000002.1"/>
</dbReference>
<keyword evidence="2" id="KW-1185">Reference proteome</keyword>
<dbReference type="Pfam" id="PF09867">
    <property type="entry name" value="TagF_N"/>
    <property type="match status" value="1"/>
</dbReference>
<gene>
    <name evidence="1" type="ORF">HA48_00785</name>
</gene>